<dbReference type="Gene3D" id="1.10.287.1700">
    <property type="match status" value="1"/>
</dbReference>
<evidence type="ECO:0000313" key="13">
    <source>
        <dbReference type="Proteomes" id="UP000014923"/>
    </source>
</evidence>
<dbReference type="Proteomes" id="UP000014923">
    <property type="component" value="Unassembled WGS sequence"/>
</dbReference>
<reference evidence="12" key="1">
    <citation type="submission" date="2013-03" db="EMBL/GenBank/DDBJ databases">
        <title>Draft genome sequence of the hydrogen-ethanol-producing anaerobic alkalithermophilic Caloramator celere.</title>
        <authorList>
            <person name="Ciranna A."/>
            <person name="Larjo A."/>
            <person name="Kivisto A."/>
            <person name="Santala V."/>
            <person name="Roos C."/>
            <person name="Karp M."/>
        </authorList>
    </citation>
    <scope>NUCLEOTIDE SEQUENCE [LARGE SCALE GENOMIC DNA]</scope>
    <source>
        <strain evidence="12">DSM 8682</strain>
    </source>
</reference>
<dbReference type="InterPro" id="IPR012823">
    <property type="entry name" value="Flagell_FliJ"/>
</dbReference>
<protein>
    <recommendedName>
        <fullName evidence="3">Flagellar FliJ protein</fullName>
    </recommendedName>
</protein>
<dbReference type="RefSeq" id="WP_018661712.1">
    <property type="nucleotide sequence ID" value="NZ_HF952018.1"/>
</dbReference>
<dbReference type="HOGENOM" id="CLU_139638_5_0_9"/>
<dbReference type="eggNOG" id="ENOG5033M0F">
    <property type="taxonomic scope" value="Bacteria"/>
</dbReference>
<dbReference type="GO" id="GO:0005886">
    <property type="term" value="C:plasma membrane"/>
    <property type="evidence" value="ECO:0007669"/>
    <property type="project" value="UniProtKB-SubCell"/>
</dbReference>
<proteinExistence type="inferred from homology"/>
<keyword evidence="10" id="KW-1006">Bacterial flagellum protein export</keyword>
<dbReference type="EMBL" id="CAVN010000093">
    <property type="protein sequence ID" value="CDF58017.1"/>
    <property type="molecule type" value="Genomic_DNA"/>
</dbReference>
<keyword evidence="9" id="KW-0472">Membrane</keyword>
<dbReference type="Pfam" id="PF02050">
    <property type="entry name" value="FliJ"/>
    <property type="match status" value="1"/>
</dbReference>
<dbReference type="NCBIfam" id="TIGR02473">
    <property type="entry name" value="flagell_FliJ"/>
    <property type="match status" value="1"/>
</dbReference>
<dbReference type="GO" id="GO:0071973">
    <property type="term" value="P:bacterial-type flagellum-dependent cell motility"/>
    <property type="evidence" value="ECO:0007669"/>
    <property type="project" value="InterPro"/>
</dbReference>
<keyword evidence="7" id="KW-1005">Bacterial flagellum biogenesis</keyword>
<evidence type="ECO:0000256" key="9">
    <source>
        <dbReference type="ARBA" id="ARBA00023136"/>
    </source>
</evidence>
<feature type="coiled-coil region" evidence="11">
    <location>
        <begin position="19"/>
        <end position="111"/>
    </location>
</feature>
<dbReference type="GO" id="GO:0009288">
    <property type="term" value="C:bacterial-type flagellum"/>
    <property type="evidence" value="ECO:0007669"/>
    <property type="project" value="InterPro"/>
</dbReference>
<dbReference type="GO" id="GO:0006935">
    <property type="term" value="P:chemotaxis"/>
    <property type="evidence" value="ECO:0007669"/>
    <property type="project" value="UniProtKB-KW"/>
</dbReference>
<gene>
    <name evidence="12" type="ORF">TCEL_01931</name>
</gene>
<evidence type="ECO:0000256" key="7">
    <source>
        <dbReference type="ARBA" id="ARBA00022795"/>
    </source>
</evidence>
<keyword evidence="11" id="KW-0175">Coiled coil</keyword>
<dbReference type="AlphaFoldDB" id="R7RPC7"/>
<dbReference type="OrthoDB" id="1707704at2"/>
<evidence type="ECO:0000256" key="8">
    <source>
        <dbReference type="ARBA" id="ARBA00022927"/>
    </source>
</evidence>
<evidence type="ECO:0000256" key="4">
    <source>
        <dbReference type="ARBA" id="ARBA00022448"/>
    </source>
</evidence>
<organism evidence="12 13">
    <name type="scientific">Thermobrachium celere DSM 8682</name>
    <dbReference type="NCBI Taxonomy" id="941824"/>
    <lineage>
        <taxon>Bacteria</taxon>
        <taxon>Bacillati</taxon>
        <taxon>Bacillota</taxon>
        <taxon>Clostridia</taxon>
        <taxon>Eubacteriales</taxon>
        <taxon>Clostridiaceae</taxon>
        <taxon>Thermobrachium</taxon>
    </lineage>
</organism>
<evidence type="ECO:0000256" key="11">
    <source>
        <dbReference type="SAM" id="Coils"/>
    </source>
</evidence>
<keyword evidence="4" id="KW-0813">Transport</keyword>
<evidence type="ECO:0000256" key="6">
    <source>
        <dbReference type="ARBA" id="ARBA00022500"/>
    </source>
</evidence>
<evidence type="ECO:0000256" key="5">
    <source>
        <dbReference type="ARBA" id="ARBA00022475"/>
    </source>
</evidence>
<dbReference type="GO" id="GO:0015031">
    <property type="term" value="P:protein transport"/>
    <property type="evidence" value="ECO:0007669"/>
    <property type="project" value="UniProtKB-KW"/>
</dbReference>
<evidence type="ECO:0000256" key="1">
    <source>
        <dbReference type="ARBA" id="ARBA00004413"/>
    </source>
</evidence>
<keyword evidence="6" id="KW-0145">Chemotaxis</keyword>
<evidence type="ECO:0000256" key="2">
    <source>
        <dbReference type="ARBA" id="ARBA00010004"/>
    </source>
</evidence>
<comment type="subcellular location">
    <subcellularLocation>
        <location evidence="1">Cell membrane</location>
        <topology evidence="1">Peripheral membrane protein</topology>
        <orientation evidence="1">Cytoplasmic side</orientation>
    </subcellularLocation>
</comment>
<comment type="similarity">
    <text evidence="2">Belongs to the FliJ family.</text>
</comment>
<keyword evidence="5" id="KW-1003">Cell membrane</keyword>
<keyword evidence="8" id="KW-0653">Protein transport</keyword>
<name>R7RPC7_9CLOT</name>
<sequence length="147" mass="17810">MNGFKFKLQNVLDYKIRCENNLKKDYNKLMIEINNKKNEIKSLEEKLNNLKLQKNVFTTHVEFKNYINFLEYLTNKIDQENKVLKQLQKELEKISNELLKLNKDKKIIENLKEKEYKLFLNEVNRLEQLKIDEFSIINFYRTKGGNS</sequence>
<evidence type="ECO:0000256" key="3">
    <source>
        <dbReference type="ARBA" id="ARBA00020392"/>
    </source>
</evidence>
<accession>R7RPC7</accession>
<comment type="caution">
    <text evidence="12">The sequence shown here is derived from an EMBL/GenBank/DDBJ whole genome shotgun (WGS) entry which is preliminary data.</text>
</comment>
<dbReference type="GO" id="GO:0044781">
    <property type="term" value="P:bacterial-type flagellum organization"/>
    <property type="evidence" value="ECO:0007669"/>
    <property type="project" value="UniProtKB-KW"/>
</dbReference>
<keyword evidence="13" id="KW-1185">Reference proteome</keyword>
<dbReference type="InterPro" id="IPR053716">
    <property type="entry name" value="Flag_assembly_chemotaxis_eff"/>
</dbReference>
<evidence type="ECO:0000313" key="12">
    <source>
        <dbReference type="EMBL" id="CDF58017.1"/>
    </source>
</evidence>
<evidence type="ECO:0000256" key="10">
    <source>
        <dbReference type="ARBA" id="ARBA00023225"/>
    </source>
</evidence>